<feature type="signal peptide" evidence="2">
    <location>
        <begin position="1"/>
        <end position="23"/>
    </location>
</feature>
<feature type="chain" id="PRO_5044872469" evidence="2">
    <location>
        <begin position="24"/>
        <end position="719"/>
    </location>
</feature>
<sequence length="719" mass="83159">MSGSGSLVFACVFSCLLWQDVAPRPATRRAAGNPTSLNIPGAGGDTFLSLTLTAGRRGKQRRYPNCSLQTVYPVRDKLNTLLKREAKLIEMDLSLPDYPPNFLQHRLPDYFRPTHWVRTTGREGRRLLVLEDNYDFMSLFFLRSLKSEELLYVVREYLLNDFKIKGSPDEGGSLSRDGHVCHMKAVDKDGTAKFVYECCHLCPEGDVICEEVGYDVWIETLMTLLVVTKVLIILYSPSFLPKSLYLPKPHQGEYIYYRSSVEPRKTLRLRIMDRPDQSHKKVVHISRLKGMKNFREYLSRSRKRGNNGTITCRLQRGCRIFVKSRRLLGENEVPVGIFQAIYQNLFRCRIKHLESLHPCCHKYVCGNPKTGASEGCCRGCCLRPIKWYKLLRRLSRGVLLFICIVPWLIRVGVFYQFEDETVAEKKRFAEEHHLETEFKSLTLHLTPLHILFIVVYSIFAVDSLVFGVISKAMSEKFTYVSRDSFREMRKTSEIGMCSVITRLLVLPFEKHGLLGFLLFPFYFVLLLVVGIIPLMFYLFPFLNLTAKLILNVLMLLPKKLSKKKKNFKEYFSKVNPDNNELMLRRWEKPLQFLIIPMCLVSFWSVTLLLMEVVAFFVEVGVYTLMGIVVNAGSILQYMTVSVLVFVYARSELGSVYKKYLAYHKDIHNQLMKLGRDDIAEVAKQDEKDQEKTAFCLLGKLDLATAKNKPFRPEIRYVWK</sequence>
<keyword evidence="4" id="KW-1185">Reference proteome</keyword>
<feature type="transmembrane region" description="Helical" evidence="1">
    <location>
        <begin position="512"/>
        <end position="532"/>
    </location>
</feature>
<gene>
    <name evidence="3" type="ORF">BaRGS_00032264</name>
</gene>
<protein>
    <submittedName>
        <fullName evidence="3">Uncharacterized protein</fullName>
    </submittedName>
</protein>
<keyword evidence="1" id="KW-0812">Transmembrane</keyword>
<keyword evidence="1" id="KW-0472">Membrane</keyword>
<evidence type="ECO:0000256" key="1">
    <source>
        <dbReference type="SAM" id="Phobius"/>
    </source>
</evidence>
<feature type="transmembrane region" description="Helical" evidence="1">
    <location>
        <begin position="622"/>
        <end position="648"/>
    </location>
</feature>
<evidence type="ECO:0000313" key="3">
    <source>
        <dbReference type="EMBL" id="KAK7476516.1"/>
    </source>
</evidence>
<keyword evidence="2" id="KW-0732">Signal</keyword>
<evidence type="ECO:0000256" key="2">
    <source>
        <dbReference type="SAM" id="SignalP"/>
    </source>
</evidence>
<dbReference type="Proteomes" id="UP001519460">
    <property type="component" value="Unassembled WGS sequence"/>
</dbReference>
<dbReference type="EMBL" id="JACVVK020000374">
    <property type="protein sequence ID" value="KAK7476516.1"/>
    <property type="molecule type" value="Genomic_DNA"/>
</dbReference>
<feature type="transmembrane region" description="Helical" evidence="1">
    <location>
        <begin position="538"/>
        <end position="556"/>
    </location>
</feature>
<evidence type="ECO:0000313" key="4">
    <source>
        <dbReference type="Proteomes" id="UP001519460"/>
    </source>
</evidence>
<reference evidence="3 4" key="1">
    <citation type="journal article" date="2023" name="Sci. Data">
        <title>Genome assembly of the Korean intertidal mud-creeper Batillaria attramentaria.</title>
        <authorList>
            <person name="Patra A.K."/>
            <person name="Ho P.T."/>
            <person name="Jun S."/>
            <person name="Lee S.J."/>
            <person name="Kim Y."/>
            <person name="Won Y.J."/>
        </authorList>
    </citation>
    <scope>NUCLEOTIDE SEQUENCE [LARGE SCALE GENOMIC DNA]</scope>
    <source>
        <strain evidence="3">Wonlab-2016</strain>
    </source>
</reference>
<name>A0ABD0JNY8_9CAEN</name>
<accession>A0ABD0JNY8</accession>
<feature type="transmembrane region" description="Helical" evidence="1">
    <location>
        <begin position="448"/>
        <end position="469"/>
    </location>
</feature>
<proteinExistence type="predicted"/>
<comment type="caution">
    <text evidence="3">The sequence shown here is derived from an EMBL/GenBank/DDBJ whole genome shotgun (WGS) entry which is preliminary data.</text>
</comment>
<feature type="transmembrane region" description="Helical" evidence="1">
    <location>
        <begin position="592"/>
        <end position="616"/>
    </location>
</feature>
<organism evidence="3 4">
    <name type="scientific">Batillaria attramentaria</name>
    <dbReference type="NCBI Taxonomy" id="370345"/>
    <lineage>
        <taxon>Eukaryota</taxon>
        <taxon>Metazoa</taxon>
        <taxon>Spiralia</taxon>
        <taxon>Lophotrochozoa</taxon>
        <taxon>Mollusca</taxon>
        <taxon>Gastropoda</taxon>
        <taxon>Caenogastropoda</taxon>
        <taxon>Sorbeoconcha</taxon>
        <taxon>Cerithioidea</taxon>
        <taxon>Batillariidae</taxon>
        <taxon>Batillaria</taxon>
    </lineage>
</organism>
<dbReference type="AlphaFoldDB" id="A0ABD0JNY8"/>
<keyword evidence="1" id="KW-1133">Transmembrane helix</keyword>